<dbReference type="InterPro" id="IPR042094">
    <property type="entry name" value="T2SS_GspF_sf"/>
</dbReference>
<dbReference type="PANTHER" id="PTHR30012:SF0">
    <property type="entry name" value="TYPE II SECRETION SYSTEM PROTEIN F-RELATED"/>
    <property type="match status" value="1"/>
</dbReference>
<dbReference type="Pfam" id="PF00482">
    <property type="entry name" value="T2SSF"/>
    <property type="match status" value="2"/>
</dbReference>
<feature type="transmembrane region" description="Helical" evidence="8">
    <location>
        <begin position="374"/>
        <end position="395"/>
    </location>
</feature>
<evidence type="ECO:0000256" key="3">
    <source>
        <dbReference type="ARBA" id="ARBA00022475"/>
    </source>
</evidence>
<dbReference type="FunFam" id="1.20.81.30:FF:000001">
    <property type="entry name" value="Type II secretion system protein F"/>
    <property type="match status" value="1"/>
</dbReference>
<evidence type="ECO:0000259" key="9">
    <source>
        <dbReference type="Pfam" id="PF00482"/>
    </source>
</evidence>
<evidence type="ECO:0000313" key="10">
    <source>
        <dbReference type="EMBL" id="OGY47414.1"/>
    </source>
</evidence>
<evidence type="ECO:0000256" key="8">
    <source>
        <dbReference type="SAM" id="Phobius"/>
    </source>
</evidence>
<accession>A0A1G1Y5F9</accession>
<evidence type="ECO:0000256" key="7">
    <source>
        <dbReference type="ARBA" id="ARBA00023136"/>
    </source>
</evidence>
<protein>
    <recommendedName>
        <fullName evidence="9">Type II secretion system protein GspF domain-containing protein</fullName>
    </recommendedName>
</protein>
<dbReference type="InterPro" id="IPR018076">
    <property type="entry name" value="T2SS_GspF_dom"/>
</dbReference>
<evidence type="ECO:0000256" key="5">
    <source>
        <dbReference type="ARBA" id="ARBA00022692"/>
    </source>
</evidence>
<dbReference type="Proteomes" id="UP000178432">
    <property type="component" value="Unassembled WGS sequence"/>
</dbReference>
<dbReference type="GO" id="GO:0015628">
    <property type="term" value="P:protein secretion by the type II secretion system"/>
    <property type="evidence" value="ECO:0007669"/>
    <property type="project" value="TreeGrafter"/>
</dbReference>
<dbReference type="PRINTS" id="PR00812">
    <property type="entry name" value="BCTERIALGSPF"/>
</dbReference>
<keyword evidence="3" id="KW-1003">Cell membrane</keyword>
<comment type="caution">
    <text evidence="10">The sequence shown here is derived from an EMBL/GenBank/DDBJ whole genome shotgun (WGS) entry which is preliminary data.</text>
</comment>
<proteinExistence type="inferred from homology"/>
<feature type="domain" description="Type II secretion system protein GspF" evidence="9">
    <location>
        <begin position="68"/>
        <end position="191"/>
    </location>
</feature>
<dbReference type="InterPro" id="IPR003004">
    <property type="entry name" value="GspF/PilC"/>
</dbReference>
<evidence type="ECO:0000256" key="6">
    <source>
        <dbReference type="ARBA" id="ARBA00022989"/>
    </source>
</evidence>
<gene>
    <name evidence="10" type="ORF">A2663_04200</name>
</gene>
<name>A0A1G1Y5F9_9BACT</name>
<dbReference type="GO" id="GO:0005886">
    <property type="term" value="C:plasma membrane"/>
    <property type="evidence" value="ECO:0007669"/>
    <property type="project" value="UniProtKB-SubCell"/>
</dbReference>
<keyword evidence="4" id="KW-0997">Cell inner membrane</keyword>
<feature type="transmembrane region" description="Helical" evidence="8">
    <location>
        <begin position="221"/>
        <end position="240"/>
    </location>
</feature>
<dbReference type="AlphaFoldDB" id="A0A1G1Y5F9"/>
<evidence type="ECO:0000313" key="11">
    <source>
        <dbReference type="Proteomes" id="UP000178432"/>
    </source>
</evidence>
<keyword evidence="6 8" id="KW-1133">Transmembrane helix</keyword>
<sequence length="401" mass="43717">MPYFRYKVADKNNQIVEAMIQAASLEVAGETLSDQGLTILSLKEEKISFLESSLDFLNRVKTRDLVFFCRQLSVIVSANVPLVQGLRILTNQTESTTLKSIISEVADDVDGGAKLSAALGRHVGVFSDFFINIIRSGETSGKLEEVLGYLADQMEKDYDLISRIRGAMIYPGFIIAGLGLVGAFMMISVVPQLTGALKESGVQLPLATKILIAVSEFLANFWWLALLALIGLGIGFRLLIKTGPGRRQWDNFKLKAPIFGALAQKIILVRFTRSLHTLIAGQIALTKSLNIAADVVGNMVFRDLILKTAAEVEAGNSIATVFLQSKEMPVMVSQMLNLGEKTGRLEDILEKLSGFYDREVNNMVQNLVTLIEPLVIAVMGVAVGVLFAAVILPMYSLALGM</sequence>
<reference evidence="10 11" key="1">
    <citation type="journal article" date="2016" name="Nat. Commun.">
        <title>Thousands of microbial genomes shed light on interconnected biogeochemical processes in an aquifer system.</title>
        <authorList>
            <person name="Anantharaman K."/>
            <person name="Brown C.T."/>
            <person name="Hug L.A."/>
            <person name="Sharon I."/>
            <person name="Castelle C.J."/>
            <person name="Probst A.J."/>
            <person name="Thomas B.C."/>
            <person name="Singh A."/>
            <person name="Wilkins M.J."/>
            <person name="Karaoz U."/>
            <person name="Brodie E.L."/>
            <person name="Williams K.H."/>
            <person name="Hubbard S.S."/>
            <person name="Banfield J.F."/>
        </authorList>
    </citation>
    <scope>NUCLEOTIDE SEQUENCE [LARGE SCALE GENOMIC DNA]</scope>
</reference>
<organism evidence="10 11">
    <name type="scientific">Candidatus Buchananbacteria bacterium RIFCSPHIGHO2_01_FULL_46_12</name>
    <dbReference type="NCBI Taxonomy" id="1797536"/>
    <lineage>
        <taxon>Bacteria</taxon>
        <taxon>Candidatus Buchananiibacteriota</taxon>
    </lineage>
</organism>
<keyword evidence="7 8" id="KW-0472">Membrane</keyword>
<dbReference type="EMBL" id="MHIF01000038">
    <property type="protein sequence ID" value="OGY47414.1"/>
    <property type="molecule type" value="Genomic_DNA"/>
</dbReference>
<comment type="subcellular location">
    <subcellularLocation>
        <location evidence="1">Cell inner membrane</location>
        <topology evidence="1">Multi-pass membrane protein</topology>
    </subcellularLocation>
</comment>
<keyword evidence="5 8" id="KW-0812">Transmembrane</keyword>
<dbReference type="PANTHER" id="PTHR30012">
    <property type="entry name" value="GENERAL SECRETION PATHWAY PROTEIN"/>
    <property type="match status" value="1"/>
</dbReference>
<evidence type="ECO:0000256" key="2">
    <source>
        <dbReference type="ARBA" id="ARBA00005745"/>
    </source>
</evidence>
<evidence type="ECO:0000256" key="4">
    <source>
        <dbReference type="ARBA" id="ARBA00022519"/>
    </source>
</evidence>
<dbReference type="Gene3D" id="1.20.81.30">
    <property type="entry name" value="Type II secretion system (T2SS), domain F"/>
    <property type="match status" value="2"/>
</dbReference>
<comment type="similarity">
    <text evidence="2">Belongs to the GSP F family.</text>
</comment>
<feature type="transmembrane region" description="Helical" evidence="8">
    <location>
        <begin position="168"/>
        <end position="190"/>
    </location>
</feature>
<feature type="domain" description="Type II secretion system protein GspF" evidence="9">
    <location>
        <begin position="271"/>
        <end position="393"/>
    </location>
</feature>
<evidence type="ECO:0000256" key="1">
    <source>
        <dbReference type="ARBA" id="ARBA00004429"/>
    </source>
</evidence>